<protein>
    <submittedName>
        <fullName evidence="1">Response regulator transcription factor</fullName>
    </submittedName>
</protein>
<dbReference type="Proteomes" id="UP000722625">
    <property type="component" value="Unassembled WGS sequence"/>
</dbReference>
<comment type="caution">
    <text evidence="1">The sequence shown here is derived from an EMBL/GenBank/DDBJ whole genome shotgun (WGS) entry which is preliminary data.</text>
</comment>
<dbReference type="SUPFAM" id="SSF52172">
    <property type="entry name" value="CheY-like"/>
    <property type="match status" value="1"/>
</dbReference>
<gene>
    <name evidence="1" type="ORF">KHA90_24095</name>
</gene>
<dbReference type="EMBL" id="JAGYVZ010000044">
    <property type="protein sequence ID" value="MBS7234090.1"/>
    <property type="molecule type" value="Genomic_DNA"/>
</dbReference>
<evidence type="ECO:0000313" key="2">
    <source>
        <dbReference type="Proteomes" id="UP000722625"/>
    </source>
</evidence>
<name>A0ABS5PIM3_9FLAO</name>
<sequence>MVQHNIIKVRIDNELSASGMGVLFRSENIEDGLSKLSTLKQLPKACIIDLNFHDKNVLARLQELKTKYTAIKLIAHTDIDTEKTIRGILKIGFESFLLVGSDRSVFIKAIEKVRNG</sequence>
<proteinExistence type="predicted"/>
<evidence type="ECO:0000313" key="1">
    <source>
        <dbReference type="EMBL" id="MBS7234090.1"/>
    </source>
</evidence>
<organism evidence="1 2">
    <name type="scientific">Flavobacterium psychroterrae</name>
    <dbReference type="NCBI Taxonomy" id="2133767"/>
    <lineage>
        <taxon>Bacteria</taxon>
        <taxon>Pseudomonadati</taxon>
        <taxon>Bacteroidota</taxon>
        <taxon>Flavobacteriia</taxon>
        <taxon>Flavobacteriales</taxon>
        <taxon>Flavobacteriaceae</taxon>
        <taxon>Flavobacterium</taxon>
    </lineage>
</organism>
<dbReference type="Gene3D" id="3.40.50.2300">
    <property type="match status" value="1"/>
</dbReference>
<accession>A0ABS5PIM3</accession>
<keyword evidence="2" id="KW-1185">Reference proteome</keyword>
<dbReference type="InterPro" id="IPR011006">
    <property type="entry name" value="CheY-like_superfamily"/>
</dbReference>
<reference evidence="1 2" key="1">
    <citation type="journal article" date="2018" name="Int. J. Syst. Evol. Microbiol.">
        <title>Flavobacterium chryseum sp. nov. and Flavobacterium psychroterrae sp. nov., novel environmental bacteria isolated from Antarctica.</title>
        <authorList>
            <person name="Kralova S."/>
            <person name="Svec P."/>
            <person name="Busse H.J."/>
            <person name="Stankova E."/>
            <person name="Vaczi P."/>
            <person name="Sedlacek I."/>
        </authorList>
    </citation>
    <scope>NUCLEOTIDE SEQUENCE [LARGE SCALE GENOMIC DNA]</scope>
    <source>
        <strain evidence="1 2">CCM 8827</strain>
    </source>
</reference>